<name>A0A7M5WRF1_9CNID</name>
<dbReference type="Proteomes" id="UP000594262">
    <property type="component" value="Unplaced"/>
</dbReference>
<sequence>MTNIAKSMFVPPNILGKDESSISLGVDFYRDIYDQGFDGSGKYYIIAMDDYEEYDMAIVVIDFDAVTESIGKKILKISILIECECERWSFLFPYHGKVVHTVQYKASEDDNIVVELYYLDIFDLLKKSNDTIVIDKTPDVTLNYDKERFNKIYFERFGVDEKSSTLLLQGYCRYREHRWYYRYRFEICIDVLHVNKMQMIHLKRVECDLEISSSGIYHPMKILYSKQRLYFSAKSAKTYKIFEVDLNGKIVFSYILAWDSSLYNYQSLLQSGEGDSMIVIFYGKSGIFCMQRLLEGHIGSSQEFKLPVNLKITKVDFPGSPILKFGRLLIPLLYEPDNSSTNFFLFDLNSKQISSEINVNPNDEMQTFSLNWNLKELVYTGFYVSNHEDSGQDEMLFKAHKIVFPNIGLTLKCFARLAVLTSFNEEEIIKQNLPESLFRFLGIEK</sequence>
<evidence type="ECO:0000313" key="1">
    <source>
        <dbReference type="EnsemblMetazoa" id="CLYHEMP005742.1"/>
    </source>
</evidence>
<accession>A0A7M5WRF1</accession>
<protein>
    <submittedName>
        <fullName evidence="1">Uncharacterized protein</fullName>
    </submittedName>
</protein>
<reference evidence="1" key="1">
    <citation type="submission" date="2021-01" db="UniProtKB">
        <authorList>
            <consortium name="EnsemblMetazoa"/>
        </authorList>
    </citation>
    <scope>IDENTIFICATION</scope>
</reference>
<evidence type="ECO:0000313" key="2">
    <source>
        <dbReference type="Proteomes" id="UP000594262"/>
    </source>
</evidence>
<organism evidence="1 2">
    <name type="scientific">Clytia hemisphaerica</name>
    <dbReference type="NCBI Taxonomy" id="252671"/>
    <lineage>
        <taxon>Eukaryota</taxon>
        <taxon>Metazoa</taxon>
        <taxon>Cnidaria</taxon>
        <taxon>Hydrozoa</taxon>
        <taxon>Hydroidolina</taxon>
        <taxon>Leptothecata</taxon>
        <taxon>Obeliida</taxon>
        <taxon>Clytiidae</taxon>
        <taxon>Clytia</taxon>
    </lineage>
</organism>
<dbReference type="AlphaFoldDB" id="A0A7M5WRF1"/>
<dbReference type="EnsemblMetazoa" id="CLYHEMT005742.1">
    <property type="protein sequence ID" value="CLYHEMP005742.1"/>
    <property type="gene ID" value="CLYHEMG005742"/>
</dbReference>
<keyword evidence="2" id="KW-1185">Reference proteome</keyword>
<proteinExistence type="predicted"/>